<dbReference type="Gene3D" id="4.10.280.10">
    <property type="entry name" value="Helix-loop-helix DNA-binding domain"/>
    <property type="match status" value="1"/>
</dbReference>
<organism evidence="8 9">
    <name type="scientific">Castanea mollissima</name>
    <name type="common">Chinese chestnut</name>
    <dbReference type="NCBI Taxonomy" id="60419"/>
    <lineage>
        <taxon>Eukaryota</taxon>
        <taxon>Viridiplantae</taxon>
        <taxon>Streptophyta</taxon>
        <taxon>Embryophyta</taxon>
        <taxon>Tracheophyta</taxon>
        <taxon>Spermatophyta</taxon>
        <taxon>Magnoliopsida</taxon>
        <taxon>eudicotyledons</taxon>
        <taxon>Gunneridae</taxon>
        <taxon>Pentapetalae</taxon>
        <taxon>rosids</taxon>
        <taxon>fabids</taxon>
        <taxon>Fagales</taxon>
        <taxon>Fagaceae</taxon>
        <taxon>Castanea</taxon>
    </lineage>
</organism>
<dbReference type="AlphaFoldDB" id="A0A8J4QDL9"/>
<proteinExistence type="predicted"/>
<name>A0A8J4QDL9_9ROSI</name>
<keyword evidence="4" id="KW-0804">Transcription</keyword>
<reference evidence="8" key="1">
    <citation type="submission" date="2020-03" db="EMBL/GenBank/DDBJ databases">
        <title>Castanea mollissima Vanexum genome sequencing.</title>
        <authorList>
            <person name="Staton M."/>
        </authorList>
    </citation>
    <scope>NUCLEOTIDE SEQUENCE</scope>
    <source>
        <tissue evidence="8">Leaf</tissue>
    </source>
</reference>
<dbReference type="SMART" id="SM00353">
    <property type="entry name" value="HLH"/>
    <property type="match status" value="1"/>
</dbReference>
<keyword evidence="9" id="KW-1185">Reference proteome</keyword>
<dbReference type="GO" id="GO:0005634">
    <property type="term" value="C:nucleus"/>
    <property type="evidence" value="ECO:0007669"/>
    <property type="project" value="UniProtKB-SubCell"/>
</dbReference>
<dbReference type="PANTHER" id="PTHR46412">
    <property type="entry name" value="BES1-INTERACTING MYC-LIKE PROTEIN"/>
    <property type="match status" value="1"/>
</dbReference>
<feature type="region of interest" description="Disordered" evidence="6">
    <location>
        <begin position="299"/>
        <end position="343"/>
    </location>
</feature>
<feature type="region of interest" description="Disordered" evidence="6">
    <location>
        <begin position="1"/>
        <end position="67"/>
    </location>
</feature>
<gene>
    <name evidence="8" type="ORF">CMV_029830</name>
</gene>
<dbReference type="InterPro" id="IPR044295">
    <property type="entry name" value="BIM1/2/3"/>
</dbReference>
<evidence type="ECO:0000256" key="1">
    <source>
        <dbReference type="ARBA" id="ARBA00004123"/>
    </source>
</evidence>
<protein>
    <recommendedName>
        <fullName evidence="7">BHLH domain-containing protein</fullName>
    </recommendedName>
</protein>
<evidence type="ECO:0000256" key="3">
    <source>
        <dbReference type="ARBA" id="ARBA00023125"/>
    </source>
</evidence>
<dbReference type="CDD" id="cd11453">
    <property type="entry name" value="bHLH_AtBIM_like"/>
    <property type="match status" value="1"/>
</dbReference>
<dbReference type="GO" id="GO:0003700">
    <property type="term" value="F:DNA-binding transcription factor activity"/>
    <property type="evidence" value="ECO:0007669"/>
    <property type="project" value="InterPro"/>
</dbReference>
<keyword evidence="5" id="KW-0539">Nucleus</keyword>
<evidence type="ECO:0000256" key="6">
    <source>
        <dbReference type="SAM" id="MobiDB-lite"/>
    </source>
</evidence>
<dbReference type="InterPro" id="IPR036638">
    <property type="entry name" value="HLH_DNA-bd_sf"/>
</dbReference>
<dbReference type="SMR" id="A0A8J4QDL9"/>
<dbReference type="GO" id="GO:0006351">
    <property type="term" value="P:DNA-templated transcription"/>
    <property type="evidence" value="ECO:0007669"/>
    <property type="project" value="InterPro"/>
</dbReference>
<evidence type="ECO:0000256" key="5">
    <source>
        <dbReference type="ARBA" id="ARBA00023242"/>
    </source>
</evidence>
<dbReference type="GO" id="GO:0046983">
    <property type="term" value="F:protein dimerization activity"/>
    <property type="evidence" value="ECO:0007669"/>
    <property type="project" value="InterPro"/>
</dbReference>
<evidence type="ECO:0000313" key="8">
    <source>
        <dbReference type="EMBL" id="KAF3943628.1"/>
    </source>
</evidence>
<dbReference type="InterPro" id="IPR011598">
    <property type="entry name" value="bHLH_dom"/>
</dbReference>
<dbReference type="Pfam" id="PF00010">
    <property type="entry name" value="HLH"/>
    <property type="match status" value="1"/>
</dbReference>
<feature type="domain" description="BHLH" evidence="7">
    <location>
        <begin position="54"/>
        <end position="104"/>
    </location>
</feature>
<evidence type="ECO:0000256" key="4">
    <source>
        <dbReference type="ARBA" id="ARBA00023163"/>
    </source>
</evidence>
<feature type="compositionally biased region" description="Low complexity" evidence="6">
    <location>
        <begin position="26"/>
        <end position="42"/>
    </location>
</feature>
<dbReference type="PROSITE" id="PS50888">
    <property type="entry name" value="BHLH"/>
    <property type="match status" value="1"/>
</dbReference>
<feature type="compositionally biased region" description="Basic and acidic residues" evidence="6">
    <location>
        <begin position="329"/>
        <end position="343"/>
    </location>
</feature>
<dbReference type="EMBL" id="JRKL02012837">
    <property type="protein sequence ID" value="KAF3943628.1"/>
    <property type="molecule type" value="Genomic_DNA"/>
</dbReference>
<sequence>MRTEKGNHQEDEEYEDEDFSSKKDATSSTPNNNNNNSTTTTNIKDAKNNDKASAIRSKHSVTEQRRRSKINERFQILRDLIPNSDQKRDTASFLLEVIEYVQYLQERVQKHEGSYQGWSSEPTKLMPWRNSHWRVQNIFGHPQTIKNGSGLGTTFPGKFDENNVSITPTMLTSTQNPVESDPSRDITCKPMDRQPELANKGLPLPIPLQANVPISVRGDGVQAHPLQGLVSDAQSTESAMTSETLNQQEELIIEGGTISISSVYSQGLLNTLTQALQSAGVDLSQASVSVQIDLGKRANRGMTSGTSIAKDHENPPSSHQAMTHLTDAGSREDSDQAQKRLRT</sequence>
<dbReference type="OrthoDB" id="690068at2759"/>
<comment type="subcellular location">
    <subcellularLocation>
        <location evidence="1">Nucleus</location>
    </subcellularLocation>
</comment>
<evidence type="ECO:0000259" key="7">
    <source>
        <dbReference type="PROSITE" id="PS50888"/>
    </source>
</evidence>
<keyword evidence="3" id="KW-0238">DNA-binding</keyword>
<dbReference type="PANTHER" id="PTHR46412:SF6">
    <property type="entry name" value="TRANSCRIPTION FACTOR BIM2"/>
    <property type="match status" value="1"/>
</dbReference>
<evidence type="ECO:0000313" key="9">
    <source>
        <dbReference type="Proteomes" id="UP000737018"/>
    </source>
</evidence>
<dbReference type="Proteomes" id="UP000737018">
    <property type="component" value="Unassembled WGS sequence"/>
</dbReference>
<comment type="caution">
    <text evidence="8">The sequence shown here is derived from an EMBL/GenBank/DDBJ whole genome shotgun (WGS) entry which is preliminary data.</text>
</comment>
<keyword evidence="2" id="KW-0805">Transcription regulation</keyword>
<dbReference type="FunFam" id="4.10.280.10:FF:000093">
    <property type="entry name" value="BHLH domain class transcription factor"/>
    <property type="match status" value="1"/>
</dbReference>
<evidence type="ECO:0000256" key="2">
    <source>
        <dbReference type="ARBA" id="ARBA00023015"/>
    </source>
</evidence>
<dbReference type="GO" id="GO:0003677">
    <property type="term" value="F:DNA binding"/>
    <property type="evidence" value="ECO:0007669"/>
    <property type="project" value="UniProtKB-KW"/>
</dbReference>
<accession>A0A8J4QDL9</accession>
<dbReference type="SUPFAM" id="SSF47459">
    <property type="entry name" value="HLH, helix-loop-helix DNA-binding domain"/>
    <property type="match status" value="1"/>
</dbReference>